<evidence type="ECO:0000256" key="1">
    <source>
        <dbReference type="SAM" id="Phobius"/>
    </source>
</evidence>
<dbReference type="EMBL" id="BA000001">
    <property type="protein sequence ID" value="BAA29737.1"/>
    <property type="molecule type" value="Genomic_DNA"/>
</dbReference>
<dbReference type="Proteomes" id="UP000000752">
    <property type="component" value="Chromosome"/>
</dbReference>
<feature type="transmembrane region" description="Helical" evidence="1">
    <location>
        <begin position="102"/>
        <end position="122"/>
    </location>
</feature>
<protein>
    <submittedName>
        <fullName evidence="2">Uncharacterized protein</fullName>
    </submittedName>
</protein>
<evidence type="ECO:0000313" key="2">
    <source>
        <dbReference type="EMBL" id="BAA29737.1"/>
    </source>
</evidence>
<keyword evidence="1" id="KW-0812">Transmembrane</keyword>
<feature type="transmembrane region" description="Helical" evidence="1">
    <location>
        <begin position="134"/>
        <end position="163"/>
    </location>
</feature>
<reference evidence="2 3" key="1">
    <citation type="journal article" date="1998" name="DNA Res.">
        <title>Complete sequence and gene organization of the genome of a hyper-thermophilic archaebacterium, Pyrococcus horikoshii OT3.</title>
        <authorList>
            <person name="Kawarabayasi Y."/>
            <person name="Sawada M."/>
            <person name="Horikawa H."/>
            <person name="Haikawa Y."/>
            <person name="Hino Y."/>
            <person name="Yamamoto S."/>
            <person name="Sekine M."/>
            <person name="Baba S."/>
            <person name="Kosugi H."/>
            <person name="Hosoyama A."/>
            <person name="Nagai Y."/>
            <person name="Sakai M."/>
            <person name="Ogura K."/>
            <person name="Otuka R."/>
            <person name="Nakazawa H."/>
            <person name="Takamiya M."/>
            <person name="Ohfuku Y."/>
            <person name="Funahashi T."/>
            <person name="Tanaka T."/>
            <person name="Kudoh Y."/>
            <person name="Yamazaki J."/>
            <person name="Kushida N."/>
            <person name="Oguchi A."/>
            <person name="Aoki K."/>
            <person name="Nakamura Y."/>
            <person name="Robb T.F."/>
            <person name="Horikoshi K."/>
            <person name="Masuchi Y."/>
            <person name="Shizuya H."/>
            <person name="Kikuchi H."/>
        </authorList>
    </citation>
    <scope>NUCLEOTIDE SEQUENCE [LARGE SCALE GENOMIC DNA]</scope>
    <source>
        <strain evidence="3">ATCC 700860 / DSM 12428 / JCM 9974 / NBRC 100139 / OT-3</strain>
    </source>
</reference>
<dbReference type="KEGG" id="pho:PH0646"/>
<feature type="transmembrane region" description="Helical" evidence="1">
    <location>
        <begin position="236"/>
        <end position="255"/>
    </location>
</feature>
<feature type="transmembrane region" description="Helical" evidence="1">
    <location>
        <begin position="169"/>
        <end position="190"/>
    </location>
</feature>
<keyword evidence="1" id="KW-0472">Membrane</keyword>
<accession>O58380</accession>
<keyword evidence="1" id="KW-1133">Transmembrane helix</keyword>
<dbReference type="PIR" id="G71109">
    <property type="entry name" value="G71109"/>
</dbReference>
<gene>
    <name evidence="2" type="ordered locus">PH0646</name>
</gene>
<feature type="transmembrane region" description="Helical" evidence="1">
    <location>
        <begin position="211"/>
        <end position="230"/>
    </location>
</feature>
<dbReference type="AlphaFoldDB" id="O58380"/>
<dbReference type="EnsemblBacteria" id="BAA29737">
    <property type="protein sequence ID" value="BAA29737"/>
    <property type="gene ID" value="BAA29737"/>
</dbReference>
<sequence length="303" mass="32763">MLKSVNLPVCHSLRNHLAVSSISTTPPSLIIPLLSPIFLRISSSSSNSVILNFSVKASFLVSKILLINLRAGFTGSLILSAGKPPFITSSSKSSIGTTPGVSKSQIFLVSLIICLPFVYPGIGAVPTECFPLSTFIIVLFPTFGYPINATLTLSLLIIFAIFFSSLLRIPVPFLSLAEIKTTGISLFLLYSSAHSLGTKSALFITNKSFLPLSKTILSSFLFLVPMGSLASTTSTTMSASSITSFTIAQAFFCFIPHHRYFKDYGTPWGIRGARVGTLDVGLILGSKPYFFWLHAFSERYYVG</sequence>
<keyword evidence="3" id="KW-1185">Reference proteome</keyword>
<organism evidence="2 3">
    <name type="scientific">Pyrococcus horikoshii (strain ATCC 700860 / DSM 12428 / JCM 9974 / NBRC 100139 / OT-3)</name>
    <dbReference type="NCBI Taxonomy" id="70601"/>
    <lineage>
        <taxon>Archaea</taxon>
        <taxon>Methanobacteriati</taxon>
        <taxon>Methanobacteriota</taxon>
        <taxon>Thermococci</taxon>
        <taxon>Thermococcales</taxon>
        <taxon>Thermococcaceae</taxon>
        <taxon>Pyrococcus</taxon>
    </lineage>
</organism>
<name>O58380_PYRHO</name>
<proteinExistence type="predicted"/>
<evidence type="ECO:0000313" key="3">
    <source>
        <dbReference type="Proteomes" id="UP000000752"/>
    </source>
</evidence>